<dbReference type="EMBL" id="JABRWQ010000001">
    <property type="protein sequence ID" value="NRD21994.1"/>
    <property type="molecule type" value="Genomic_DNA"/>
</dbReference>
<accession>A0ABX2E2G8</accession>
<evidence type="ECO:0000313" key="1">
    <source>
        <dbReference type="EMBL" id="NRD21994.1"/>
    </source>
</evidence>
<dbReference type="Proteomes" id="UP000805085">
    <property type="component" value="Unassembled WGS sequence"/>
</dbReference>
<sequence>MNNKETIKPWNFNFMAFFVLVILSPLTIDAQNILEKNIQADGIKSISINGNEIFNISVSTSKTDKIKLTSTLDGAYQNDFQIVVQEEDSTLNLSLEQVSLEDIPDDKRNVHKVIAATLHIEIPEQLNLNVSSDIGSVNLIGTFNALDIELLRGQFNIKGKVKTATVNTLDGNIYVITNSATIEANSNHGEIELDEFSNTTSVWTLTSIHGDIRVINS</sequence>
<organism evidence="1 2">
    <name type="scientific">Winogradskyella litoriviva</name>
    <dbReference type="NCBI Taxonomy" id="1220182"/>
    <lineage>
        <taxon>Bacteria</taxon>
        <taxon>Pseudomonadati</taxon>
        <taxon>Bacteroidota</taxon>
        <taxon>Flavobacteriia</taxon>
        <taxon>Flavobacteriales</taxon>
        <taxon>Flavobacteriaceae</taxon>
        <taxon>Winogradskyella</taxon>
    </lineage>
</organism>
<protein>
    <recommendedName>
        <fullName evidence="3">DUF4097 domain-containing protein</fullName>
    </recommendedName>
</protein>
<name>A0ABX2E2G8_9FLAO</name>
<evidence type="ECO:0000313" key="2">
    <source>
        <dbReference type="Proteomes" id="UP000805085"/>
    </source>
</evidence>
<dbReference type="RefSeq" id="WP_173299651.1">
    <property type="nucleotide sequence ID" value="NZ_JABRWQ010000001.1"/>
</dbReference>
<proteinExistence type="predicted"/>
<evidence type="ECO:0008006" key="3">
    <source>
        <dbReference type="Google" id="ProtNLM"/>
    </source>
</evidence>
<comment type="caution">
    <text evidence="1">The sequence shown here is derived from an EMBL/GenBank/DDBJ whole genome shotgun (WGS) entry which is preliminary data.</text>
</comment>
<gene>
    <name evidence="1" type="ORF">HNV10_01990</name>
</gene>
<keyword evidence="2" id="KW-1185">Reference proteome</keyword>
<reference evidence="1 2" key="1">
    <citation type="journal article" date="2015" name="Int. J. Syst. Evol. Microbiol.">
        <title>Winogradskyella litoriviva sp. nov., isolated from coastal seawater.</title>
        <authorList>
            <person name="Nedashkovskaya O.I."/>
            <person name="Kukhlevskiy A.D."/>
            <person name="Zhukova N.V."/>
            <person name="Kim S.J."/>
            <person name="Rhee S.K."/>
            <person name="Mikhailov V.V."/>
        </authorList>
    </citation>
    <scope>NUCLEOTIDE SEQUENCE [LARGE SCALE GENOMIC DNA]</scope>
    <source>
        <strain evidence="1 2">KMM6491</strain>
    </source>
</reference>